<keyword evidence="2" id="KW-0812">Transmembrane</keyword>
<dbReference type="EMBL" id="CADIKW010000013">
    <property type="protein sequence ID" value="CAB3908140.1"/>
    <property type="molecule type" value="Genomic_DNA"/>
</dbReference>
<evidence type="ECO:0000313" key="3">
    <source>
        <dbReference type="EMBL" id="CAB3908140.1"/>
    </source>
</evidence>
<name>A0A6S7EDQ9_9BURK</name>
<proteinExistence type="predicted"/>
<keyword evidence="2" id="KW-0472">Membrane</keyword>
<dbReference type="GeneID" id="94358374"/>
<evidence type="ECO:0000256" key="1">
    <source>
        <dbReference type="SAM" id="MobiDB-lite"/>
    </source>
</evidence>
<dbReference type="RefSeq" id="WP_175168091.1">
    <property type="nucleotide sequence ID" value="NZ_CADIKW010000013.1"/>
</dbReference>
<feature type="compositionally biased region" description="Polar residues" evidence="1">
    <location>
        <begin position="323"/>
        <end position="338"/>
    </location>
</feature>
<feature type="region of interest" description="Disordered" evidence="1">
    <location>
        <begin position="321"/>
        <end position="347"/>
    </location>
</feature>
<feature type="transmembrane region" description="Helical" evidence="2">
    <location>
        <begin position="32"/>
        <end position="50"/>
    </location>
</feature>
<keyword evidence="4" id="KW-1185">Reference proteome</keyword>
<organism evidence="3 4">
    <name type="scientific">Achromobacter dolens</name>
    <dbReference type="NCBI Taxonomy" id="1287738"/>
    <lineage>
        <taxon>Bacteria</taxon>
        <taxon>Pseudomonadati</taxon>
        <taxon>Pseudomonadota</taxon>
        <taxon>Betaproteobacteria</taxon>
        <taxon>Burkholderiales</taxon>
        <taxon>Alcaligenaceae</taxon>
        <taxon>Achromobacter</taxon>
    </lineage>
</organism>
<keyword evidence="2" id="KW-1133">Transmembrane helix</keyword>
<feature type="transmembrane region" description="Helical" evidence="2">
    <location>
        <begin position="70"/>
        <end position="92"/>
    </location>
</feature>
<sequence>MKMEDQTIAIPSRVRGFRSNPRATLARFIKSIWGPFVALVAVGVLWSYLANEIPHPTEQTVEHFGVYGDSFGRVTSLFTALGFGGLVITLLLQQRQIRAQEEDARQNRQNDEKRRYEEVLFRLLDIYRQTLSEVRVGETTGRAVLKNALSRVDAALIEEGVNGLSRGIASRRDSGSLTTEDRRCIDYLHFRNFKIVATEIHPQTRLIDTFEVLLEQMLRGAPDHLLIDAYKELVFAQITFLECRYVFLVALSHPSRTRLRDLLARTGFFDRLSRSQLHQLHRDMYEEYWGQALVQRAAPASIPMSSGRIKRALRAHKAAGGVPTTTYTPLGVRNSQGSMREAKDRTR</sequence>
<gene>
    <name evidence="3" type="ORF">LMG26841_04836</name>
</gene>
<accession>A0A6S7EDQ9</accession>
<protein>
    <recommendedName>
        <fullName evidence="5">Phage abortive infection protein</fullName>
    </recommendedName>
</protein>
<reference evidence="3 4" key="1">
    <citation type="submission" date="2020-04" db="EMBL/GenBank/DDBJ databases">
        <authorList>
            <person name="De Canck E."/>
        </authorList>
    </citation>
    <scope>NUCLEOTIDE SEQUENCE [LARGE SCALE GENOMIC DNA]</scope>
    <source>
        <strain evidence="3 4">LMG 26841</strain>
    </source>
</reference>
<dbReference type="Proteomes" id="UP000494272">
    <property type="component" value="Unassembled WGS sequence"/>
</dbReference>
<evidence type="ECO:0000313" key="4">
    <source>
        <dbReference type="Proteomes" id="UP000494272"/>
    </source>
</evidence>
<evidence type="ECO:0008006" key="5">
    <source>
        <dbReference type="Google" id="ProtNLM"/>
    </source>
</evidence>
<evidence type="ECO:0000256" key="2">
    <source>
        <dbReference type="SAM" id="Phobius"/>
    </source>
</evidence>
<dbReference type="AlphaFoldDB" id="A0A6S7EDQ9"/>